<accession>A0A0J6EAT2</accession>
<dbReference type="PANTHER" id="PTHR40077:SF1">
    <property type="entry name" value="MEMBRANE PROTEIN"/>
    <property type="match status" value="1"/>
</dbReference>
<feature type="transmembrane region" description="Helical" evidence="6">
    <location>
        <begin position="42"/>
        <end position="63"/>
    </location>
</feature>
<evidence type="ECO:0000256" key="5">
    <source>
        <dbReference type="ARBA" id="ARBA00023136"/>
    </source>
</evidence>
<dbReference type="EMBL" id="JARRTL010000007">
    <property type="protein sequence ID" value="MEC0484256.1"/>
    <property type="molecule type" value="Genomic_DNA"/>
</dbReference>
<dbReference type="STRING" id="1664069.BGLY_0526"/>
<keyword evidence="4 6" id="KW-1133">Transmembrane helix</keyword>
<gene>
    <name evidence="8" type="ORF">AB447_201685</name>
    <name evidence="9" type="ORF">P8828_05265</name>
</gene>
<evidence type="ECO:0000256" key="2">
    <source>
        <dbReference type="ARBA" id="ARBA00022475"/>
    </source>
</evidence>
<dbReference type="Pfam" id="PF12823">
    <property type="entry name" value="DUF3817"/>
    <property type="match status" value="1"/>
</dbReference>
<evidence type="ECO:0000256" key="4">
    <source>
        <dbReference type="ARBA" id="ARBA00022989"/>
    </source>
</evidence>
<feature type="domain" description="DUF3817" evidence="7">
    <location>
        <begin position="7"/>
        <end position="92"/>
    </location>
</feature>
<evidence type="ECO:0000256" key="3">
    <source>
        <dbReference type="ARBA" id="ARBA00022692"/>
    </source>
</evidence>
<keyword evidence="5 6" id="KW-0472">Membrane</keyword>
<evidence type="ECO:0000256" key="6">
    <source>
        <dbReference type="SAM" id="Phobius"/>
    </source>
</evidence>
<dbReference type="AlphaFoldDB" id="A0A0J6EAT2"/>
<dbReference type="OrthoDB" id="1121311at2"/>
<proteinExistence type="predicted"/>
<dbReference type="EMBL" id="LECW02000001">
    <property type="protein sequence ID" value="KRT95831.1"/>
    <property type="molecule type" value="Genomic_DNA"/>
</dbReference>
<comment type="subcellular location">
    <subcellularLocation>
        <location evidence="1">Cell membrane</location>
        <topology evidence="1">Multi-pass membrane protein</topology>
    </subcellularLocation>
</comment>
<dbReference type="Proteomes" id="UP001341297">
    <property type="component" value="Unassembled WGS sequence"/>
</dbReference>
<dbReference type="InterPro" id="IPR023845">
    <property type="entry name" value="DUF3817_TM"/>
</dbReference>
<feature type="transmembrane region" description="Helical" evidence="6">
    <location>
        <begin position="12"/>
        <end position="30"/>
    </location>
</feature>
<reference evidence="9 11" key="3">
    <citation type="submission" date="2023-03" db="EMBL/GenBank/DDBJ databases">
        <title>Agriculturally important microbes genome sequencing.</title>
        <authorList>
            <person name="Dunlap C."/>
        </authorList>
    </citation>
    <scope>NUCLEOTIDE SEQUENCE [LARGE SCALE GENOMIC DNA]</scope>
    <source>
        <strain evidence="9 11">CBP-3203</strain>
    </source>
</reference>
<dbReference type="PATRIC" id="fig|1664069.3.peg.4576"/>
<protein>
    <submittedName>
        <fullName evidence="9">DUF3817 domain-containing protein</fullName>
    </submittedName>
</protein>
<sequence>MLQTPIGRLRAMGFIEGMSLLFLLFVAMPLKYWAGYPMAVTIAGSLHGGFFILYLMVLLYATFAVKWSLKWPAAGLLAAFVPFGNFLYDRGLKTYDQK</sequence>
<dbReference type="Proteomes" id="UP000036168">
    <property type="component" value="Unassembled WGS sequence"/>
</dbReference>
<name>A0A0J6EAT2_9BACI</name>
<feature type="transmembrane region" description="Helical" evidence="6">
    <location>
        <begin position="69"/>
        <end position="88"/>
    </location>
</feature>
<keyword evidence="2" id="KW-1003">Cell membrane</keyword>
<evidence type="ECO:0000313" key="8">
    <source>
        <dbReference type="EMBL" id="KRT95831.1"/>
    </source>
</evidence>
<reference evidence="8 10" key="1">
    <citation type="journal article" date="2015" name="Int. J. Syst. Evol. Microbiol.">
        <title>Bacillus glycinifermentans sp. nov., isolated from fermented soybean paste.</title>
        <authorList>
            <person name="Kim S.J."/>
            <person name="Dunlap C.A."/>
            <person name="Kwon S.W."/>
            <person name="Rooney A.P."/>
        </authorList>
    </citation>
    <scope>NUCLEOTIDE SEQUENCE [LARGE SCALE GENOMIC DNA]</scope>
    <source>
        <strain evidence="8 10">GO-13</strain>
    </source>
</reference>
<evidence type="ECO:0000256" key="1">
    <source>
        <dbReference type="ARBA" id="ARBA00004651"/>
    </source>
</evidence>
<keyword evidence="3 6" id="KW-0812">Transmembrane</keyword>
<evidence type="ECO:0000313" key="9">
    <source>
        <dbReference type="EMBL" id="MEC0484256.1"/>
    </source>
</evidence>
<dbReference type="NCBIfam" id="TIGR03954">
    <property type="entry name" value="integ_memb_HG"/>
    <property type="match status" value="1"/>
</dbReference>
<keyword evidence="11" id="KW-1185">Reference proteome</keyword>
<evidence type="ECO:0000259" key="7">
    <source>
        <dbReference type="Pfam" id="PF12823"/>
    </source>
</evidence>
<dbReference type="GO" id="GO:0005886">
    <property type="term" value="C:plasma membrane"/>
    <property type="evidence" value="ECO:0007669"/>
    <property type="project" value="UniProtKB-SubCell"/>
</dbReference>
<evidence type="ECO:0000313" key="10">
    <source>
        <dbReference type="Proteomes" id="UP000036168"/>
    </source>
</evidence>
<organism evidence="8 10">
    <name type="scientific">Bacillus glycinifermentans</name>
    <dbReference type="NCBI Taxonomy" id="1664069"/>
    <lineage>
        <taxon>Bacteria</taxon>
        <taxon>Bacillati</taxon>
        <taxon>Bacillota</taxon>
        <taxon>Bacilli</taxon>
        <taxon>Bacillales</taxon>
        <taxon>Bacillaceae</taxon>
        <taxon>Bacillus</taxon>
    </lineage>
</organism>
<reference evidence="8" key="2">
    <citation type="submission" date="2015-10" db="EMBL/GenBank/DDBJ databases">
        <authorList>
            <person name="Gilbert D.G."/>
        </authorList>
    </citation>
    <scope>NUCLEOTIDE SEQUENCE</scope>
    <source>
        <strain evidence="8">GO-13</strain>
    </source>
</reference>
<comment type="caution">
    <text evidence="8">The sequence shown here is derived from an EMBL/GenBank/DDBJ whole genome shotgun (WGS) entry which is preliminary data.</text>
</comment>
<accession>A0A0J6HVE8</accession>
<evidence type="ECO:0000313" key="11">
    <source>
        <dbReference type="Proteomes" id="UP001341297"/>
    </source>
</evidence>
<dbReference type="PANTHER" id="PTHR40077">
    <property type="entry name" value="MEMBRANE PROTEIN-RELATED"/>
    <property type="match status" value="1"/>
</dbReference>
<dbReference type="RefSeq" id="WP_048355372.1">
    <property type="nucleotide sequence ID" value="NZ_CP023481.1"/>
</dbReference>